<sequence>MGDYYLPAGNT</sequence>
<organism evidence="1 2">
    <name type="scientific">Calderihabitans maritimus</name>
    <dbReference type="NCBI Taxonomy" id="1246530"/>
    <lineage>
        <taxon>Bacteria</taxon>
        <taxon>Bacillati</taxon>
        <taxon>Bacillota</taxon>
        <taxon>Clostridia</taxon>
        <taxon>Neomoorellales</taxon>
        <taxon>Calderihabitantaceae</taxon>
        <taxon>Calderihabitans</taxon>
    </lineage>
</organism>
<evidence type="ECO:0000313" key="2">
    <source>
        <dbReference type="Proteomes" id="UP000197032"/>
    </source>
</evidence>
<reference evidence="2" key="1">
    <citation type="journal article" date="2017" name="Appl. Environ. Microbiol.">
        <title>Genomic analysis of Calderihabitans maritimus KKC1, a thermophilic hydrogenogenic carboxydotrophic bacterium isolated from marine sediment.</title>
        <authorList>
            <person name="Omae K."/>
            <person name="Yoneda Y."/>
            <person name="Fukuyama Y."/>
            <person name="Yoshida T."/>
            <person name="Sako Y."/>
        </authorList>
    </citation>
    <scope>NUCLEOTIDE SEQUENCE [LARGE SCALE GENOMIC DNA]</scope>
    <source>
        <strain evidence="2">KKC1</strain>
    </source>
</reference>
<gene>
    <name evidence="1" type="ORF">KKC1_34940</name>
</gene>
<protein>
    <submittedName>
        <fullName evidence="1">Uncharacterized protein</fullName>
    </submittedName>
</protein>
<evidence type="ECO:0000313" key="1">
    <source>
        <dbReference type="EMBL" id="GAW94388.1"/>
    </source>
</evidence>
<dbReference type="EMBL" id="BDGJ01000216">
    <property type="protein sequence ID" value="GAW94388.1"/>
    <property type="molecule type" value="Genomic_DNA"/>
</dbReference>
<proteinExistence type="predicted"/>
<feature type="non-terminal residue" evidence="1">
    <location>
        <position position="11"/>
    </location>
</feature>
<accession>A0A1Z5HYA3</accession>
<name>A0A1Z5HYA3_9FIRM</name>
<keyword evidence="2" id="KW-1185">Reference proteome</keyword>
<comment type="caution">
    <text evidence="1">The sequence shown here is derived from an EMBL/GenBank/DDBJ whole genome shotgun (WGS) entry which is preliminary data.</text>
</comment>
<dbReference type="Proteomes" id="UP000197032">
    <property type="component" value="Unassembled WGS sequence"/>
</dbReference>